<reference evidence="2" key="1">
    <citation type="journal article" date="2020" name="Stud. Mycol.">
        <title>101 Dothideomycetes genomes: a test case for predicting lifestyles and emergence of pathogens.</title>
        <authorList>
            <person name="Haridas S."/>
            <person name="Albert R."/>
            <person name="Binder M."/>
            <person name="Bloem J."/>
            <person name="Labutti K."/>
            <person name="Salamov A."/>
            <person name="Andreopoulos B."/>
            <person name="Baker S."/>
            <person name="Barry K."/>
            <person name="Bills G."/>
            <person name="Bluhm B."/>
            <person name="Cannon C."/>
            <person name="Castanera R."/>
            <person name="Culley D."/>
            <person name="Daum C."/>
            <person name="Ezra D."/>
            <person name="Gonzalez J."/>
            <person name="Henrissat B."/>
            <person name="Kuo A."/>
            <person name="Liang C."/>
            <person name="Lipzen A."/>
            <person name="Lutzoni F."/>
            <person name="Magnuson J."/>
            <person name="Mondo S."/>
            <person name="Nolan M."/>
            <person name="Ohm R."/>
            <person name="Pangilinan J."/>
            <person name="Park H.-J."/>
            <person name="Ramirez L."/>
            <person name="Alfaro M."/>
            <person name="Sun H."/>
            <person name="Tritt A."/>
            <person name="Yoshinaga Y."/>
            <person name="Zwiers L.-H."/>
            <person name="Turgeon B."/>
            <person name="Goodwin S."/>
            <person name="Spatafora J."/>
            <person name="Crous P."/>
            <person name="Grigoriev I."/>
        </authorList>
    </citation>
    <scope>NUCLEOTIDE SEQUENCE</scope>
    <source>
        <strain evidence="2">CBS 279.74</strain>
    </source>
</reference>
<dbReference type="EMBL" id="MU005767">
    <property type="protein sequence ID" value="KAF2711598.1"/>
    <property type="molecule type" value="Genomic_DNA"/>
</dbReference>
<name>A0A6G1KFJ1_9PLEO</name>
<dbReference type="Proteomes" id="UP000799428">
    <property type="component" value="Unassembled WGS sequence"/>
</dbReference>
<evidence type="ECO:0000256" key="1">
    <source>
        <dbReference type="SAM" id="MobiDB-lite"/>
    </source>
</evidence>
<sequence>MNFPDFHRSRTGSQQRLHEIDPSSEHPEARFAPHSVPEPEISLPRMFLQCVGSWELVQPWAKFVGLLSFSLGVSKGYRHAVPNSNIHDQNLMSIIIVSSWYKRVDVLTIGFWKTITAHRSSAFDCALSRPVACITPNLVRSRETACTSIKPRTKLR</sequence>
<feature type="compositionally biased region" description="Basic and acidic residues" evidence="1">
    <location>
        <begin position="16"/>
        <end position="31"/>
    </location>
</feature>
<keyword evidence="3" id="KW-1185">Reference proteome</keyword>
<organism evidence="2 3">
    <name type="scientific">Pleomassaria siparia CBS 279.74</name>
    <dbReference type="NCBI Taxonomy" id="1314801"/>
    <lineage>
        <taxon>Eukaryota</taxon>
        <taxon>Fungi</taxon>
        <taxon>Dikarya</taxon>
        <taxon>Ascomycota</taxon>
        <taxon>Pezizomycotina</taxon>
        <taxon>Dothideomycetes</taxon>
        <taxon>Pleosporomycetidae</taxon>
        <taxon>Pleosporales</taxon>
        <taxon>Pleomassariaceae</taxon>
        <taxon>Pleomassaria</taxon>
    </lineage>
</organism>
<protein>
    <submittedName>
        <fullName evidence="2">Uncharacterized protein</fullName>
    </submittedName>
</protein>
<proteinExistence type="predicted"/>
<evidence type="ECO:0000313" key="2">
    <source>
        <dbReference type="EMBL" id="KAF2711598.1"/>
    </source>
</evidence>
<evidence type="ECO:0000313" key="3">
    <source>
        <dbReference type="Proteomes" id="UP000799428"/>
    </source>
</evidence>
<dbReference type="AlphaFoldDB" id="A0A6G1KFJ1"/>
<accession>A0A6G1KFJ1</accession>
<gene>
    <name evidence="2" type="ORF">K504DRAFT_500258</name>
</gene>
<feature type="region of interest" description="Disordered" evidence="1">
    <location>
        <begin position="1"/>
        <end position="35"/>
    </location>
</feature>